<dbReference type="SUPFAM" id="SSF52540">
    <property type="entry name" value="P-loop containing nucleoside triphosphate hydrolases"/>
    <property type="match status" value="1"/>
</dbReference>
<dbReference type="Gene3D" id="3.40.50.300">
    <property type="entry name" value="P-loop containing nucleotide triphosphate hydrolases"/>
    <property type="match status" value="1"/>
</dbReference>
<evidence type="ECO:0000313" key="2">
    <source>
        <dbReference type="EMBL" id="WNL49919.1"/>
    </source>
</evidence>
<organism evidence="2">
    <name type="scientific">Marseillevirus sp</name>
    <dbReference type="NCBI Taxonomy" id="2809551"/>
    <lineage>
        <taxon>Viruses</taxon>
        <taxon>Varidnaviria</taxon>
        <taxon>Bamfordvirae</taxon>
        <taxon>Nucleocytoviricota</taxon>
        <taxon>Megaviricetes</taxon>
        <taxon>Pimascovirales</taxon>
        <taxon>Pimascovirales incertae sedis</taxon>
        <taxon>Marseilleviridae</taxon>
        <taxon>Marseillevirus</taxon>
    </lineage>
</organism>
<dbReference type="GO" id="GO:0005524">
    <property type="term" value="F:ATP binding"/>
    <property type="evidence" value="ECO:0007669"/>
    <property type="project" value="InterPro"/>
</dbReference>
<proteinExistence type="predicted"/>
<dbReference type="InterPro" id="IPR027417">
    <property type="entry name" value="P-loop_NTPase"/>
</dbReference>
<dbReference type="GO" id="GO:0003688">
    <property type="term" value="F:DNA replication origin binding"/>
    <property type="evidence" value="ECO:0007669"/>
    <property type="project" value="InterPro"/>
</dbReference>
<feature type="domain" description="Replication origin-binding protein" evidence="1">
    <location>
        <begin position="488"/>
        <end position="644"/>
    </location>
</feature>
<name>A0AA96IYV0_9VIRU</name>
<protein>
    <submittedName>
        <fullName evidence="2">Origin of replication binding protein</fullName>
    </submittedName>
</protein>
<sequence>MNPPKGHQTQPTNIPTFSSYTRFYPKTFGEDQTSCPLCEFSGSSKGDLRKHYVGSFHRLKFEQETRKSAVVSLEWEKKKGEIERHWEIRTSLLENIGLPPEYLKITLVKGFPAFSHALPREHPQSWRSRTSRGEILLKPLQLAISYGEALGHEIFCAYETSKKSRTFLSFPTFEVFWDVYSPMNKNAKRLHELFIPGHPTREIFDLETDKYPKGTFDERDIFDMFSKARKEFEPETDFRFLCLSSSGKEGDKFKFSVHILTDRMWKDLETMGEMFREFVKFLSVRKEYSVLVELLDKGIYKKNQTIRAPWSVKSGSERRLLPLDDNIDPREYFATAHMRKFVVPDFVVETNEQPEQPKERVLEASDDFEEFLFDYCEGELDNCFDVTREGDSWRLQRREGCPCYCPVCDREHEKDNMFAFEREGKLFIGCFRAEKGENTKLILKRPDAKRTSHRSLVIKKPKTDIPRLEAHEVYNSPSVSDFVRREGTATLVVSAMGTGKTRALVRYLSQFPDKSVLFVTYRRSLAKELWSKLEGFAHYDDVSGTMNEKRLVVQIDSLYRVTRPFYDIVVCDEATYTTSRLVRGISNTQGCWTALKHYIQTAKESWFLDKNMTSSIVDALERLGVPTFVVKNEYKAHTQRTCFVSSDFVEFKENLLDDLVSGLKICFASSSKKKLQVVCKEAETLGHSVLWYTGEGKSEDVWLESWKDYDLVAYSPTISAGVSYEEQHFDKVYGFFTSRSCCAEECEQMLFRVRNIAKNEMVVCFGIANRCVPTTRKGVREYLRTRNGCSKFIPCLKWDRKTPGCPLKMSNVFTRLYVDTMVQENMSKKSIFSCLLSLLEEQGIRILASERRLSLEDKLEAVIKTKETVENIKHEDVTGISLAEKITDEEFKHLCSLRERTKEQNFKIQKWLMAHRFEVEQDDITYEFISTYKGLEKQFFNQRLAFEGTKEQQDERLRTMADKKNIEKQDYSEIEKLHENLTLEKVVYAKRLLKLLGFEDICEGKRIKSSEMASRIKQTREVVAKSKNFQALFGNVSKEESLFVRWVNDVLRRVFGCHIGRTSKRKTAPWILFFSSPWNHNGKILETKVKISEETKIPTVWKI</sequence>
<accession>A0AA96IYV0</accession>
<gene>
    <name evidence="2" type="ORF">MarFTMF_403</name>
</gene>
<dbReference type="EMBL" id="OR343188">
    <property type="protein sequence ID" value="WNL49919.1"/>
    <property type="molecule type" value="Genomic_DNA"/>
</dbReference>
<dbReference type="GO" id="GO:0006260">
    <property type="term" value="P:DNA replication"/>
    <property type="evidence" value="ECO:0007669"/>
    <property type="project" value="InterPro"/>
</dbReference>
<evidence type="ECO:0000259" key="1">
    <source>
        <dbReference type="Pfam" id="PF02399"/>
    </source>
</evidence>
<dbReference type="InterPro" id="IPR003450">
    <property type="entry name" value="Replication_origin-bd"/>
</dbReference>
<dbReference type="Pfam" id="PF02399">
    <property type="entry name" value="Herpes_ori_bp"/>
    <property type="match status" value="1"/>
</dbReference>
<reference evidence="2" key="1">
    <citation type="submission" date="2023-07" db="EMBL/GenBank/DDBJ databases">
        <authorList>
            <person name="Xia Y."/>
        </authorList>
    </citation>
    <scope>NUCLEOTIDE SEQUENCE</scope>
    <source>
        <strain evidence="2">F</strain>
    </source>
</reference>